<sequence length="212" mass="23773">MNPKEPNTSHNNMVTMMRPTLLILLFSTFLPQILTVDPPLLPSNGSDFIRLACNTTLYPDLCFSTLSSFANSIQNDSNRLARVAISLTLHNTLHLLSYLQNAYNRDHPTPVLRDCFENLKDAVDGMRGSMKQMKELVSASGSIESFRFQMSNVKTWLSAALTDEYTCTDGFKDVHEDDSIKDDVCSRVDDVKKLTSNALALVNRYADESIIN</sequence>
<dbReference type="SUPFAM" id="SSF101148">
    <property type="entry name" value="Plant invertase/pectin methylesterase inhibitor"/>
    <property type="match status" value="1"/>
</dbReference>
<reference evidence="6 7" key="1">
    <citation type="journal article" date="2000" name="Nature">
        <title>Sequence and analysis of chromosome 1 of the plant Arabidopsis thaliana.</title>
        <authorList>
            <person name="Theologis A."/>
            <person name="Ecker J.R."/>
            <person name="Palm C.J."/>
            <person name="Federspiel N.A."/>
            <person name="Kaul S."/>
            <person name="White O."/>
            <person name="Alonso J."/>
            <person name="Altafi H."/>
            <person name="Araujo R."/>
            <person name="Bowman C.L."/>
            <person name="Brooks S.Y."/>
            <person name="Buehler E."/>
            <person name="Chan A."/>
            <person name="Chao Q."/>
            <person name="Chen H."/>
            <person name="Cheuk R.F."/>
            <person name="Chin C.W."/>
            <person name="Chung M.K."/>
            <person name="Conn L."/>
            <person name="Conway A.B."/>
            <person name="Conway A.R."/>
            <person name="Creasy T.H."/>
            <person name="Dewar K."/>
            <person name="Dunn P."/>
            <person name="Etgu P."/>
            <person name="Feldblyum T.V."/>
            <person name="Feng J."/>
            <person name="Fong B."/>
            <person name="Fujii C.Y."/>
            <person name="Gill J.E."/>
            <person name="Goldsmith A.D."/>
            <person name="Haas B."/>
            <person name="Hansen N.F."/>
            <person name="Hughes B."/>
            <person name="Huizar L."/>
            <person name="Hunter J.L."/>
            <person name="Jenkins J."/>
            <person name="Johnson-Hopson C."/>
            <person name="Khan S."/>
            <person name="Khaykin E."/>
            <person name="Kim C.J."/>
            <person name="Koo H.L."/>
            <person name="Kremenetskaia I."/>
            <person name="Kurtz D.B."/>
            <person name="Kwan A."/>
            <person name="Lam B."/>
            <person name="Langin-Hooper S."/>
            <person name="Lee A."/>
            <person name="Lee J.M."/>
            <person name="Lenz C.A."/>
            <person name="Li J.H."/>
            <person name="Li Y."/>
            <person name="Lin X."/>
            <person name="Liu S.X."/>
            <person name="Liu Z.A."/>
            <person name="Luros J.S."/>
            <person name="Maiti R."/>
            <person name="Marziali A."/>
            <person name="Militscher J."/>
            <person name="Miranda M."/>
            <person name="Nguyen M."/>
            <person name="Nierman W.C."/>
            <person name="Osborne B.I."/>
            <person name="Pai G."/>
            <person name="Peterson J."/>
            <person name="Pham P.K."/>
            <person name="Rizzo M."/>
            <person name="Rooney T."/>
            <person name="Rowley D."/>
            <person name="Sakano H."/>
            <person name="Salzberg S.L."/>
            <person name="Schwartz J.R."/>
            <person name="Shinn P."/>
            <person name="Southwick A.M."/>
            <person name="Sun H."/>
            <person name="Tallon L.J."/>
            <person name="Tambunga G."/>
            <person name="Toriumi M.J."/>
            <person name="Town C.D."/>
            <person name="Utterback T."/>
            <person name="Van Aken S."/>
            <person name="Vaysberg M."/>
            <person name="Vysotskaia V.S."/>
            <person name="Walker M."/>
            <person name="Wu D."/>
            <person name="Yu G."/>
            <person name="Fraser C.M."/>
            <person name="Venter J.C."/>
            <person name="Davis R.W."/>
        </authorList>
    </citation>
    <scope>NUCLEOTIDE SEQUENCE [LARGE SCALE GENOMIC DNA]</scope>
    <source>
        <strain evidence="7">cv. Columbia</strain>
    </source>
</reference>
<dbReference type="Proteomes" id="UP000006548">
    <property type="component" value="Chromosome 1"/>
</dbReference>
<gene>
    <name evidence="5 6" type="ordered locus">At1g70720</name>
    <name evidence="6" type="ORF">F5A18.10</name>
    <name evidence="6" type="ORF">F5A18_10</name>
</gene>
<evidence type="ECO:0000259" key="4">
    <source>
        <dbReference type="SMART" id="SM00856"/>
    </source>
</evidence>
<proteinExistence type="evidence at protein level"/>
<dbReference type="PANTHER" id="PTHR31080:SF169">
    <property type="entry name" value="PLANT INVERTASE_PECTIN METHYLESTERASE INHIBITOR SUPERFAMILY PROTEIN"/>
    <property type="match status" value="1"/>
</dbReference>
<evidence type="ECO:0000313" key="6">
    <source>
        <dbReference type="EMBL" id="ANM58444.1"/>
    </source>
</evidence>
<dbReference type="AlphaFoldDB" id="A0A1P8AP64"/>
<dbReference type="NCBIfam" id="TIGR01614">
    <property type="entry name" value="PME_inhib"/>
    <property type="match status" value="1"/>
</dbReference>
<dbReference type="FunCoup" id="A0A1P8AP64">
    <property type="interactions" value="1"/>
</dbReference>
<dbReference type="CDD" id="cd15798">
    <property type="entry name" value="PMEI-like_3"/>
    <property type="match status" value="1"/>
</dbReference>
<dbReference type="GeneID" id="843409"/>
<evidence type="ECO:0007829" key="9">
    <source>
        <dbReference type="ProteomicsDB" id="A0A1P8AP64"/>
    </source>
</evidence>
<dbReference type="Gene3D" id="1.20.140.40">
    <property type="entry name" value="Invertase/pectin methylesterase inhibitor family protein"/>
    <property type="match status" value="1"/>
</dbReference>
<evidence type="ECO:0000313" key="7">
    <source>
        <dbReference type="Proteomes" id="UP000006548"/>
    </source>
</evidence>
<dbReference type="Araport" id="AT1G70720"/>
<dbReference type="ExpressionAtlas" id="A0A1P8AP64">
    <property type="expression patterns" value="baseline and differential"/>
</dbReference>
<dbReference type="PaxDb" id="3702-AT1G70720.1"/>
<dbReference type="Pfam" id="PF04043">
    <property type="entry name" value="PMEI"/>
    <property type="match status" value="1"/>
</dbReference>
<dbReference type="InterPro" id="IPR035513">
    <property type="entry name" value="Invertase/methylesterase_inhib"/>
</dbReference>
<name>A0A1P8AP64_ARATH</name>
<evidence type="ECO:0000256" key="3">
    <source>
        <dbReference type="SAM" id="SignalP"/>
    </source>
</evidence>
<dbReference type="GO" id="GO:0009827">
    <property type="term" value="P:plant-type cell wall modification"/>
    <property type="evidence" value="ECO:0000318"/>
    <property type="project" value="GO_Central"/>
</dbReference>
<dbReference type="InParanoid" id="A0A1P8AP64"/>
<reference evidence="7" key="2">
    <citation type="journal article" date="2017" name="Plant J.">
        <title>Araport11: a complete reannotation of the Arabidopsis thaliana reference genome.</title>
        <authorList>
            <person name="Cheng C.Y."/>
            <person name="Krishnakumar V."/>
            <person name="Chan A.P."/>
            <person name="Thibaud-Nissen F."/>
            <person name="Schobel S."/>
            <person name="Town C.D."/>
        </authorList>
    </citation>
    <scope>GENOME REANNOTATION</scope>
    <source>
        <strain evidence="7">cv. Columbia</strain>
    </source>
</reference>
<protein>
    <submittedName>
        <fullName evidence="6">Plant invertase/pectin methylesterase inhibitor superfamily protein</fullName>
    </submittedName>
</protein>
<dbReference type="InterPro" id="IPR006501">
    <property type="entry name" value="Pectinesterase_inhib_dom"/>
</dbReference>
<accession>A0A1P8AP64</accession>
<evidence type="ECO:0000256" key="2">
    <source>
        <dbReference type="ARBA" id="ARBA00038471"/>
    </source>
</evidence>
<dbReference type="InterPro" id="IPR051955">
    <property type="entry name" value="PME_Inhibitor"/>
</dbReference>
<keyword evidence="7" id="KW-1185">Reference proteome</keyword>
<dbReference type="EMBL" id="CP002684">
    <property type="protein sequence ID" value="ANM58444.1"/>
    <property type="molecule type" value="Genomic_DNA"/>
</dbReference>
<feature type="chain" id="PRO_5010224461" evidence="3">
    <location>
        <begin position="36"/>
        <end position="212"/>
    </location>
</feature>
<evidence type="ECO:0007829" key="8">
    <source>
        <dbReference type="PeptideAtlas" id="A0A1P8AP64"/>
    </source>
</evidence>
<organism evidence="6 7">
    <name type="scientific">Arabidopsis thaliana</name>
    <name type="common">Mouse-ear cress</name>
    <dbReference type="NCBI Taxonomy" id="3702"/>
    <lineage>
        <taxon>Eukaryota</taxon>
        <taxon>Viridiplantae</taxon>
        <taxon>Streptophyta</taxon>
        <taxon>Embryophyta</taxon>
        <taxon>Tracheophyta</taxon>
        <taxon>Spermatophyta</taxon>
        <taxon>Magnoliopsida</taxon>
        <taxon>eudicotyledons</taxon>
        <taxon>Gunneridae</taxon>
        <taxon>Pentapetalae</taxon>
        <taxon>rosids</taxon>
        <taxon>malvids</taxon>
        <taxon>Brassicales</taxon>
        <taxon>Brassicaceae</taxon>
        <taxon>Camelineae</taxon>
        <taxon>Arabidopsis</taxon>
    </lineage>
</organism>
<dbReference type="ProteomicsDB" id="215841"/>
<keyword evidence="8 9" id="KW-1267">Proteomics identification</keyword>
<dbReference type="SMR" id="A0A1P8AP64"/>
<feature type="signal peptide" evidence="3">
    <location>
        <begin position="1"/>
        <end position="35"/>
    </location>
</feature>
<keyword evidence="1 3" id="KW-0732">Signal</keyword>
<dbReference type="PANTHER" id="PTHR31080">
    <property type="entry name" value="PECTINESTERASE INHIBITOR-LIKE"/>
    <property type="match status" value="1"/>
</dbReference>
<evidence type="ECO:0000313" key="5">
    <source>
        <dbReference type="Araport" id="AT1G70720"/>
    </source>
</evidence>
<dbReference type="STRING" id="3702.A0A1P8AP64"/>
<dbReference type="TAIR" id="AT1G70720"/>
<dbReference type="GO" id="GO:0004857">
    <property type="term" value="F:enzyme inhibitor activity"/>
    <property type="evidence" value="ECO:0000318"/>
    <property type="project" value="GO_Central"/>
</dbReference>
<evidence type="ECO:0000256" key="1">
    <source>
        <dbReference type="ARBA" id="ARBA00022729"/>
    </source>
</evidence>
<dbReference type="GO" id="GO:0009505">
    <property type="term" value="C:plant-type cell wall"/>
    <property type="evidence" value="ECO:0000318"/>
    <property type="project" value="GO_Central"/>
</dbReference>
<comment type="similarity">
    <text evidence="2">Belongs to the PMEI family.</text>
</comment>
<feature type="domain" description="Pectinesterase inhibitor" evidence="4">
    <location>
        <begin position="44"/>
        <end position="201"/>
    </location>
</feature>
<dbReference type="KEGG" id="ath:AT1G70720"/>
<dbReference type="SMART" id="SM00856">
    <property type="entry name" value="PMEI"/>
    <property type="match status" value="1"/>
</dbReference>